<keyword evidence="3" id="KW-0808">Transferase</keyword>
<dbReference type="Gene3D" id="3.40.50.300">
    <property type="entry name" value="P-loop containing nucleotide triphosphate hydrolases"/>
    <property type="match status" value="1"/>
</dbReference>
<comment type="caution">
    <text evidence="3">The sequence shown here is derived from an EMBL/GenBank/DDBJ whole genome shotgun (WGS) entry which is preliminary data.</text>
</comment>
<dbReference type="NCBIfam" id="TIGR01007">
    <property type="entry name" value="eps_fam"/>
    <property type="match status" value="1"/>
</dbReference>
<keyword evidence="4" id="KW-1185">Reference proteome</keyword>
<accession>A0ABU1BLG3</accession>
<dbReference type="RefSeq" id="WP_338435656.1">
    <property type="nucleotide sequence ID" value="NZ_JAUYVH010000002.1"/>
</dbReference>
<protein>
    <submittedName>
        <fullName evidence="3">Polysaccharide biosynthesis tyrosine autokinase</fullName>
        <ecNumber evidence="3">2.7.10.2</ecNumber>
    </submittedName>
</protein>
<sequence>MNPAHLSIAGRSTGHSHRQTIGEILLQSGKLTHEEVELVSDHQKKQGLLFGEAAQSLGLVEEADVRSGLAKQFDYDYVQPGDAVYPVELVAAYEPYSSQVEAMRSVRSDLLLGWFNKGHKSLAVISLNPGDGNSFFTANLGLVFSQIGKRTLLVDANLRSPRMHQIFGLPNKAGLTDMLVGRPGESIACAERFSHLYVLTAGTPPPNPQELLSQASFDEVHKDITDRYDVTLVDTSAFGVGADALMVAAKVGGVLLTIRKNRTKLTEIDAIGRQLLRLNVQIVGSVLVDF</sequence>
<name>A0ABU1BLG3_9BURK</name>
<gene>
    <name evidence="3" type="ORF">Q8A64_04775</name>
</gene>
<dbReference type="GO" id="GO:0004715">
    <property type="term" value="F:non-membrane spanning protein tyrosine kinase activity"/>
    <property type="evidence" value="ECO:0007669"/>
    <property type="project" value="UniProtKB-EC"/>
</dbReference>
<evidence type="ECO:0000313" key="3">
    <source>
        <dbReference type="EMBL" id="MDQ9169722.1"/>
    </source>
</evidence>
<reference evidence="3 4" key="1">
    <citation type="submission" date="2023-08" db="EMBL/GenBank/DDBJ databases">
        <title>Oxalobacteraceae gen .nov., isolated from river sludge outside the plant.</title>
        <authorList>
            <person name="Zhao S.Y."/>
        </authorList>
    </citation>
    <scope>NUCLEOTIDE SEQUENCE [LARGE SCALE GENOMIC DNA]</scope>
    <source>
        <strain evidence="3 4">R-40</strain>
    </source>
</reference>
<dbReference type="PANTHER" id="PTHR32309">
    <property type="entry name" value="TYROSINE-PROTEIN KINASE"/>
    <property type="match status" value="1"/>
</dbReference>
<dbReference type="PANTHER" id="PTHR32309:SF13">
    <property type="entry name" value="FERRIC ENTEROBACTIN TRANSPORT PROTEIN FEPE"/>
    <property type="match status" value="1"/>
</dbReference>
<proteinExistence type="predicted"/>
<keyword evidence="2" id="KW-0067">ATP-binding</keyword>
<dbReference type="Proteomes" id="UP001225596">
    <property type="component" value="Unassembled WGS sequence"/>
</dbReference>
<dbReference type="SUPFAM" id="SSF52540">
    <property type="entry name" value="P-loop containing nucleoside triphosphate hydrolases"/>
    <property type="match status" value="1"/>
</dbReference>
<dbReference type="SUPFAM" id="SSF160246">
    <property type="entry name" value="EspE N-terminal domain-like"/>
    <property type="match status" value="1"/>
</dbReference>
<dbReference type="EC" id="2.7.10.2" evidence="3"/>
<keyword evidence="1" id="KW-0547">Nucleotide-binding</keyword>
<dbReference type="InterPro" id="IPR027417">
    <property type="entry name" value="P-loop_NTPase"/>
</dbReference>
<dbReference type="CDD" id="cd05387">
    <property type="entry name" value="BY-kinase"/>
    <property type="match status" value="1"/>
</dbReference>
<evidence type="ECO:0000313" key="4">
    <source>
        <dbReference type="Proteomes" id="UP001225596"/>
    </source>
</evidence>
<dbReference type="InterPro" id="IPR005702">
    <property type="entry name" value="Wzc-like_C"/>
</dbReference>
<dbReference type="InterPro" id="IPR050445">
    <property type="entry name" value="Bact_polysacc_biosynth/exp"/>
</dbReference>
<evidence type="ECO:0000256" key="2">
    <source>
        <dbReference type="ARBA" id="ARBA00022840"/>
    </source>
</evidence>
<evidence type="ECO:0000256" key="1">
    <source>
        <dbReference type="ARBA" id="ARBA00022741"/>
    </source>
</evidence>
<organism evidence="3 4">
    <name type="scientific">Keguizhuia sedimenti</name>
    <dbReference type="NCBI Taxonomy" id="3064264"/>
    <lineage>
        <taxon>Bacteria</taxon>
        <taxon>Pseudomonadati</taxon>
        <taxon>Pseudomonadota</taxon>
        <taxon>Betaproteobacteria</taxon>
        <taxon>Burkholderiales</taxon>
        <taxon>Oxalobacteraceae</taxon>
        <taxon>Keguizhuia</taxon>
    </lineage>
</organism>
<dbReference type="EMBL" id="JAUYVH010000002">
    <property type="protein sequence ID" value="MDQ9169722.1"/>
    <property type="molecule type" value="Genomic_DNA"/>
</dbReference>
<dbReference type="InterPro" id="IPR037257">
    <property type="entry name" value="T2SS_E_N_sf"/>
</dbReference>